<reference evidence="1" key="1">
    <citation type="submission" date="2015-12" db="EMBL/GenBank/DDBJ databases">
        <title>Update maize B73 reference genome by single molecule sequencing technologies.</title>
        <authorList>
            <consortium name="Maize Genome Sequencing Project"/>
            <person name="Ware D."/>
        </authorList>
    </citation>
    <scope>NUCLEOTIDE SEQUENCE</scope>
    <source>
        <tissue evidence="1">Seedling</tissue>
    </source>
</reference>
<proteinExistence type="predicted"/>
<protein>
    <submittedName>
        <fullName evidence="1">Uncharacterized protein</fullName>
    </submittedName>
</protein>
<sequence length="91" mass="10336">MGRWPSIVLHCELSVPEGVHQVSHFVLPFTYLMADLNGDVSTATTQFDHFTLHGGRLLGKYYENVMGMLRQFLMMIQLTNQMAGSMTMKAR</sequence>
<organism evidence="1">
    <name type="scientific">Zea mays</name>
    <name type="common">Maize</name>
    <dbReference type="NCBI Taxonomy" id="4577"/>
    <lineage>
        <taxon>Eukaryota</taxon>
        <taxon>Viridiplantae</taxon>
        <taxon>Streptophyta</taxon>
        <taxon>Embryophyta</taxon>
        <taxon>Tracheophyta</taxon>
        <taxon>Spermatophyta</taxon>
        <taxon>Magnoliopsida</taxon>
        <taxon>Liliopsida</taxon>
        <taxon>Poales</taxon>
        <taxon>Poaceae</taxon>
        <taxon>PACMAD clade</taxon>
        <taxon>Panicoideae</taxon>
        <taxon>Andropogonodae</taxon>
        <taxon>Andropogoneae</taxon>
        <taxon>Tripsacinae</taxon>
        <taxon>Zea</taxon>
    </lineage>
</organism>
<gene>
    <name evidence="1" type="ORF">ZEAMMB73_Zm00001d053241</name>
</gene>
<evidence type="ECO:0000313" key="1">
    <source>
        <dbReference type="EMBL" id="AQK59014.1"/>
    </source>
</evidence>
<name>A0A1D6QMZ2_MAIZE</name>
<dbReference type="AlphaFoldDB" id="A0A1D6QMZ2"/>
<dbReference type="InParanoid" id="A0A1D6QMZ2"/>
<accession>A0A1D6QMZ2</accession>
<dbReference type="EMBL" id="CM000780">
    <property type="protein sequence ID" value="AQK59014.1"/>
    <property type="molecule type" value="Genomic_DNA"/>
</dbReference>
<dbReference type="ExpressionAtlas" id="A0A1D6QMZ2">
    <property type="expression patterns" value="baseline and differential"/>
</dbReference>